<reference evidence="7 8" key="1">
    <citation type="submission" date="2024-06" db="EMBL/GenBank/DDBJ databases">
        <authorList>
            <person name="Kraege A."/>
            <person name="Thomma B."/>
        </authorList>
    </citation>
    <scope>NUCLEOTIDE SEQUENCE [LARGE SCALE GENOMIC DNA]</scope>
</reference>
<dbReference type="Pfam" id="PF01926">
    <property type="entry name" value="MMR_HSR1"/>
    <property type="match status" value="1"/>
</dbReference>
<dbReference type="PRINTS" id="PR00326">
    <property type="entry name" value="GTP1OBG"/>
</dbReference>
<feature type="domain" description="OBG-type G" evidence="5">
    <location>
        <begin position="207"/>
        <end position="392"/>
    </location>
</feature>
<dbReference type="Pfam" id="PF01018">
    <property type="entry name" value="GTP1_OBG"/>
    <property type="match status" value="1"/>
</dbReference>
<protein>
    <submittedName>
        <fullName evidence="7">G461 protein</fullName>
    </submittedName>
</protein>
<dbReference type="InterPro" id="IPR006073">
    <property type="entry name" value="GTP-bd"/>
</dbReference>
<dbReference type="InterPro" id="IPR006169">
    <property type="entry name" value="GTP1_OBG_dom"/>
</dbReference>
<dbReference type="CDD" id="cd01898">
    <property type="entry name" value="Obg"/>
    <property type="match status" value="1"/>
</dbReference>
<organism evidence="7 8">
    <name type="scientific">Coccomyxa viridis</name>
    <dbReference type="NCBI Taxonomy" id="1274662"/>
    <lineage>
        <taxon>Eukaryota</taxon>
        <taxon>Viridiplantae</taxon>
        <taxon>Chlorophyta</taxon>
        <taxon>core chlorophytes</taxon>
        <taxon>Trebouxiophyceae</taxon>
        <taxon>Trebouxiophyceae incertae sedis</taxon>
        <taxon>Coccomyxaceae</taxon>
        <taxon>Coccomyxa</taxon>
    </lineage>
</organism>
<evidence type="ECO:0000256" key="2">
    <source>
        <dbReference type="ARBA" id="ARBA00022741"/>
    </source>
</evidence>
<evidence type="ECO:0000256" key="4">
    <source>
        <dbReference type="SAM" id="MobiDB-lite"/>
    </source>
</evidence>
<dbReference type="PANTHER" id="PTHR11702:SF31">
    <property type="entry name" value="MITOCHONDRIAL RIBOSOME-ASSOCIATED GTPASE 2"/>
    <property type="match status" value="1"/>
</dbReference>
<dbReference type="PROSITE" id="PS51710">
    <property type="entry name" value="G_OBG"/>
    <property type="match status" value="1"/>
</dbReference>
<dbReference type="Gene3D" id="2.70.210.12">
    <property type="entry name" value="GTP1/OBG domain"/>
    <property type="match status" value="1"/>
</dbReference>
<dbReference type="InterPro" id="IPR045086">
    <property type="entry name" value="OBG_GTPase"/>
</dbReference>
<dbReference type="PIRSF" id="PIRSF002401">
    <property type="entry name" value="GTP_bd_Obg/CgtA"/>
    <property type="match status" value="1"/>
</dbReference>
<dbReference type="PROSITE" id="PS51883">
    <property type="entry name" value="OBG"/>
    <property type="match status" value="1"/>
</dbReference>
<feature type="compositionally biased region" description="Basic and acidic residues" evidence="4">
    <location>
        <begin position="142"/>
        <end position="153"/>
    </location>
</feature>
<evidence type="ECO:0000256" key="1">
    <source>
        <dbReference type="ARBA" id="ARBA00007699"/>
    </source>
</evidence>
<feature type="domain" description="Obg" evidence="6">
    <location>
        <begin position="19"/>
        <end position="206"/>
    </location>
</feature>
<accession>A0ABP1FJG1</accession>
<sequence>MTFCYSRRDTQEKAAARYKRFIDKVRVLATGGHGGAGCESFIKRSRKGTFRPIPDGGHGGQGGDVIVEACLSVRDLQDVNFQQRAGPGGPGRSQKKTGVRGQDRIIKVPVGTCITPLSELDAEQADAAVSSCSTDEAEEEQPTDRGTHDRTVADLHSPGANAVVAKGGVGGRGSVSRGRGAGDLRLEADQGQLGEEVLLSLELKLLADYGFVGAPNVGKSTLLKALTNAKPKIANYPFTTLQPQLGIMEVDQKQVVLADIPGLIPGASENRGRGFAFLRHVERTRMLVYVLDLSSGADCNSGSSHLQQLSNLQAEVQHYSSDLSQKQALIVGNKVDLLEAGSSGTLLADLEAATGEPPEHDGHQSNLMPAQGNVVALADVVSAIAFCADKGD</sequence>
<evidence type="ECO:0000259" key="5">
    <source>
        <dbReference type="PROSITE" id="PS51710"/>
    </source>
</evidence>
<dbReference type="SUPFAM" id="SSF82051">
    <property type="entry name" value="Obg GTP-binding protein N-terminal domain"/>
    <property type="match status" value="1"/>
</dbReference>
<dbReference type="InterPro" id="IPR036726">
    <property type="entry name" value="GTP1_OBG_dom_sf"/>
</dbReference>
<dbReference type="Gene3D" id="3.40.50.300">
    <property type="entry name" value="P-loop containing nucleotide triphosphate hydrolases"/>
    <property type="match status" value="1"/>
</dbReference>
<dbReference type="InterPro" id="IPR031167">
    <property type="entry name" value="G_OBG"/>
</dbReference>
<dbReference type="EMBL" id="CAXHTA020000001">
    <property type="protein sequence ID" value="CAL5218745.1"/>
    <property type="molecule type" value="Genomic_DNA"/>
</dbReference>
<dbReference type="Proteomes" id="UP001497392">
    <property type="component" value="Unassembled WGS sequence"/>
</dbReference>
<gene>
    <name evidence="7" type="primary">g461</name>
    <name evidence="7" type="ORF">VP750_LOCUS404</name>
</gene>
<evidence type="ECO:0000313" key="7">
    <source>
        <dbReference type="EMBL" id="CAL5218745.1"/>
    </source>
</evidence>
<dbReference type="InterPro" id="IPR027417">
    <property type="entry name" value="P-loop_NTPase"/>
</dbReference>
<comment type="similarity">
    <text evidence="1">Belongs to the TRAFAC class OBG-HflX-like GTPase superfamily. OBG GTPase family.</text>
</comment>
<keyword evidence="2" id="KW-0547">Nucleotide-binding</keyword>
<proteinExistence type="inferred from homology"/>
<dbReference type="SUPFAM" id="SSF52540">
    <property type="entry name" value="P-loop containing nucleoside triphosphate hydrolases"/>
    <property type="match status" value="1"/>
</dbReference>
<name>A0ABP1FJG1_9CHLO</name>
<evidence type="ECO:0000313" key="8">
    <source>
        <dbReference type="Proteomes" id="UP001497392"/>
    </source>
</evidence>
<keyword evidence="8" id="KW-1185">Reference proteome</keyword>
<dbReference type="PANTHER" id="PTHR11702">
    <property type="entry name" value="DEVELOPMENTALLY REGULATED GTP-BINDING PROTEIN-RELATED"/>
    <property type="match status" value="1"/>
</dbReference>
<keyword evidence="3" id="KW-0342">GTP-binding</keyword>
<evidence type="ECO:0000256" key="3">
    <source>
        <dbReference type="ARBA" id="ARBA00023134"/>
    </source>
</evidence>
<evidence type="ECO:0000259" key="6">
    <source>
        <dbReference type="PROSITE" id="PS51883"/>
    </source>
</evidence>
<dbReference type="InterPro" id="IPR014100">
    <property type="entry name" value="GTP-bd_Obg/CgtA"/>
</dbReference>
<feature type="region of interest" description="Disordered" evidence="4">
    <location>
        <begin position="81"/>
        <end position="101"/>
    </location>
</feature>
<comment type="caution">
    <text evidence="7">The sequence shown here is derived from an EMBL/GenBank/DDBJ whole genome shotgun (WGS) entry which is preliminary data.</text>
</comment>
<feature type="region of interest" description="Disordered" evidence="4">
    <location>
        <begin position="125"/>
        <end position="158"/>
    </location>
</feature>